<evidence type="ECO:0000313" key="3">
    <source>
        <dbReference type="Proteomes" id="UP000243528"/>
    </source>
</evidence>
<name>A0A2P8DWJ7_9ACTN</name>
<evidence type="ECO:0008006" key="4">
    <source>
        <dbReference type="Google" id="ProtNLM"/>
    </source>
</evidence>
<evidence type="ECO:0000256" key="1">
    <source>
        <dbReference type="SAM" id="SignalP"/>
    </source>
</evidence>
<gene>
    <name evidence="2" type="ORF">CLV30_11381</name>
</gene>
<accession>A0A2P8DWJ7</accession>
<comment type="caution">
    <text evidence="2">The sequence shown here is derived from an EMBL/GenBank/DDBJ whole genome shotgun (WGS) entry which is preliminary data.</text>
</comment>
<dbReference type="Proteomes" id="UP000243528">
    <property type="component" value="Unassembled WGS sequence"/>
</dbReference>
<feature type="chain" id="PRO_5038808455" description="Copper(I)-binding protein" evidence="1">
    <location>
        <begin position="25"/>
        <end position="166"/>
    </location>
</feature>
<dbReference type="RefSeq" id="WP_106538445.1">
    <property type="nucleotide sequence ID" value="NZ_PYGE01000013.1"/>
</dbReference>
<keyword evidence="3" id="KW-1185">Reference proteome</keyword>
<dbReference type="EMBL" id="PYGE01000013">
    <property type="protein sequence ID" value="PSL01593.1"/>
    <property type="molecule type" value="Genomic_DNA"/>
</dbReference>
<protein>
    <recommendedName>
        <fullName evidence="4">Copper(I)-binding protein</fullName>
    </recommendedName>
</protein>
<reference evidence="2 3" key="1">
    <citation type="submission" date="2018-03" db="EMBL/GenBank/DDBJ databases">
        <title>Genomic Encyclopedia of Archaeal and Bacterial Type Strains, Phase II (KMG-II): from individual species to whole genera.</title>
        <authorList>
            <person name="Goeker M."/>
        </authorList>
    </citation>
    <scope>NUCLEOTIDE SEQUENCE [LARGE SCALE GENOMIC DNA]</scope>
    <source>
        <strain evidence="2 3">DSM 45211</strain>
    </source>
</reference>
<keyword evidence="1" id="KW-0732">Signal</keyword>
<feature type="signal peptide" evidence="1">
    <location>
        <begin position="1"/>
        <end position="24"/>
    </location>
</feature>
<organism evidence="2 3">
    <name type="scientific">Haloactinopolyspora alba</name>
    <dbReference type="NCBI Taxonomy" id="648780"/>
    <lineage>
        <taxon>Bacteria</taxon>
        <taxon>Bacillati</taxon>
        <taxon>Actinomycetota</taxon>
        <taxon>Actinomycetes</taxon>
        <taxon>Jiangellales</taxon>
        <taxon>Jiangellaceae</taxon>
        <taxon>Haloactinopolyspora</taxon>
    </lineage>
</organism>
<sequence length="166" mass="16815">MRTVDRLRRALLVVALATMPIAGCGIGPSVVTDSGQAPTGLAAGTTVFFVDGSGDLRPSTRDTGRLGTVHSAVQLLLTGPSGTEVDAGLHSDLPSSDIRSGVVDAGDRITIHLPFTADETGPNGVEQVVCTILAVVVASGRDPGRVRVSVSLTDAGTVDATCPVIT</sequence>
<dbReference type="OrthoDB" id="3626700at2"/>
<dbReference type="AlphaFoldDB" id="A0A2P8DWJ7"/>
<proteinExistence type="predicted"/>
<evidence type="ECO:0000313" key="2">
    <source>
        <dbReference type="EMBL" id="PSL01593.1"/>
    </source>
</evidence>